<feature type="domain" description="Protein-glutamine gamma-glutamyltransferase-like C-terminal" evidence="2">
    <location>
        <begin position="144"/>
        <end position="213"/>
    </location>
</feature>
<evidence type="ECO:0000259" key="2">
    <source>
        <dbReference type="Pfam" id="PF13559"/>
    </source>
</evidence>
<dbReference type="OrthoDB" id="5198230at2"/>
<sequence>MRDRLPVLLVVAAMLVLAVAAARGESAVPRGGPLGAVVEPPESVVVPRTEAGERNFFLDLLGGITAGVFLLFAAVMLLVFVAGALATLAGLRRRRARIGRFELDEPRGTELPSGGSPADLVEAARAARVELSRRAGGPPADAIVAAWLVLEDAAARRRAAHETPTEFTARVVTEQDLDGAAVAELRKLYHRARFGPPGQVTEADAEAASEALRRIESGVRS</sequence>
<keyword evidence="4" id="KW-1185">Reference proteome</keyword>
<reference evidence="4" key="1">
    <citation type="submission" date="2016-10" db="EMBL/GenBank/DDBJ databases">
        <authorList>
            <person name="Varghese N."/>
            <person name="Submissions S."/>
        </authorList>
    </citation>
    <scope>NUCLEOTIDE SEQUENCE [LARGE SCALE GENOMIC DNA]</scope>
    <source>
        <strain evidence="4">IBRC-M 10655</strain>
    </source>
</reference>
<keyword evidence="1" id="KW-0472">Membrane</keyword>
<protein>
    <recommendedName>
        <fullName evidence="2">Protein-glutamine gamma-glutamyltransferase-like C-terminal domain-containing protein</fullName>
    </recommendedName>
</protein>
<evidence type="ECO:0000313" key="4">
    <source>
        <dbReference type="Proteomes" id="UP000199651"/>
    </source>
</evidence>
<accession>A0A1H0RWM9</accession>
<dbReference type="Proteomes" id="UP000199651">
    <property type="component" value="Unassembled WGS sequence"/>
</dbReference>
<dbReference type="EMBL" id="FNJB01000008">
    <property type="protein sequence ID" value="SDP34001.1"/>
    <property type="molecule type" value="Genomic_DNA"/>
</dbReference>
<name>A0A1H0RWM9_9PSEU</name>
<dbReference type="STRING" id="504798.SAMN05421871_105175"/>
<evidence type="ECO:0000313" key="3">
    <source>
        <dbReference type="EMBL" id="SDP34001.1"/>
    </source>
</evidence>
<dbReference type="InterPro" id="IPR025403">
    <property type="entry name" value="TgpA-like_C"/>
</dbReference>
<keyword evidence="1" id="KW-1133">Transmembrane helix</keyword>
<evidence type="ECO:0000256" key="1">
    <source>
        <dbReference type="SAM" id="Phobius"/>
    </source>
</evidence>
<keyword evidence="1" id="KW-0812">Transmembrane</keyword>
<dbReference type="RefSeq" id="WP_133794367.1">
    <property type="nucleotide sequence ID" value="NZ_FNDV01000005.1"/>
</dbReference>
<gene>
    <name evidence="3" type="ORF">SAMN05192558_108164</name>
</gene>
<organism evidence="3 4">
    <name type="scientific">Actinokineospora alba</name>
    <dbReference type="NCBI Taxonomy" id="504798"/>
    <lineage>
        <taxon>Bacteria</taxon>
        <taxon>Bacillati</taxon>
        <taxon>Actinomycetota</taxon>
        <taxon>Actinomycetes</taxon>
        <taxon>Pseudonocardiales</taxon>
        <taxon>Pseudonocardiaceae</taxon>
        <taxon>Actinokineospora</taxon>
    </lineage>
</organism>
<proteinExistence type="predicted"/>
<dbReference type="Pfam" id="PF13559">
    <property type="entry name" value="DUF4129"/>
    <property type="match status" value="1"/>
</dbReference>
<dbReference type="AlphaFoldDB" id="A0A1H0RWM9"/>
<feature type="transmembrane region" description="Helical" evidence="1">
    <location>
        <begin position="64"/>
        <end position="91"/>
    </location>
</feature>